<evidence type="ECO:0000313" key="1">
    <source>
        <dbReference type="EMBL" id="EEN83135.1"/>
    </source>
</evidence>
<protein>
    <submittedName>
        <fullName evidence="1">Uncharacterized protein</fullName>
    </submittedName>
</protein>
<gene>
    <name evidence="1" type="ORF">POREN0001_0802</name>
</gene>
<comment type="caution">
    <text evidence="1">The sequence shown here is derived from an EMBL/GenBank/DDBJ whole genome shotgun (WGS) entry which is preliminary data.</text>
</comment>
<accession>C3J9Q2</accession>
<sequence>MSKHFHPRSKLQMAKRKLFWSYFIHGRRGEDSLLVAFLSLVGGDRG</sequence>
<dbReference type="EMBL" id="ACNN01000014">
    <property type="protein sequence ID" value="EEN83135.1"/>
    <property type="molecule type" value="Genomic_DNA"/>
</dbReference>
<dbReference type="AlphaFoldDB" id="C3J9Q2"/>
<reference evidence="1 2" key="1">
    <citation type="submission" date="2009-04" db="EMBL/GenBank/DDBJ databases">
        <authorList>
            <person name="Sebastian Y."/>
            <person name="Madupu R."/>
            <person name="Durkin A.S."/>
            <person name="Torralba M."/>
            <person name="Methe B."/>
            <person name="Sutton G.G."/>
            <person name="Strausberg R.L."/>
            <person name="Nelson K.E."/>
        </authorList>
    </citation>
    <scope>NUCLEOTIDE SEQUENCE [LARGE SCALE GENOMIC DNA]</scope>
    <source>
        <strain evidence="2">ATCC 35406 / BCRC 14492 / JCM 8526 / NCTC 13058 / HG 370</strain>
    </source>
</reference>
<dbReference type="Proteomes" id="UP000004295">
    <property type="component" value="Unassembled WGS sequence"/>
</dbReference>
<keyword evidence="2" id="KW-1185">Reference proteome</keyword>
<organism evidence="1 2">
    <name type="scientific">Porphyromonas endodontalis (strain ATCC 35406 / DSM 24491 / JCM 8526 / CCUG 16442 / BCRC 14492 / NCTC 13058 / HG 370)</name>
    <name type="common">Bacteroides endodontalis</name>
    <dbReference type="NCBI Taxonomy" id="553175"/>
    <lineage>
        <taxon>Bacteria</taxon>
        <taxon>Pseudomonadati</taxon>
        <taxon>Bacteroidota</taxon>
        <taxon>Bacteroidia</taxon>
        <taxon>Bacteroidales</taxon>
        <taxon>Porphyromonadaceae</taxon>
        <taxon>Porphyromonas</taxon>
    </lineage>
</organism>
<proteinExistence type="predicted"/>
<evidence type="ECO:0000313" key="2">
    <source>
        <dbReference type="Proteomes" id="UP000004295"/>
    </source>
</evidence>
<name>C3J9Q2_POREA</name>